<proteinExistence type="predicted"/>
<reference evidence="1 2" key="1">
    <citation type="journal article" date="2013" name="Mol. Biol. Evol.">
        <title>Evolutionary and population genomics of the cavity causing bacteria Streptococcus mutans.</title>
        <authorList>
            <person name="Cornejo O.E."/>
            <person name="Lefebure T."/>
            <person name="Pavinski Bitar P.D."/>
            <person name="Lang P."/>
            <person name="Richards V.P."/>
            <person name="Eilertson K."/>
            <person name="Do T."/>
            <person name="Beighton D."/>
            <person name="Zeng L."/>
            <person name="Ahn S.J."/>
            <person name="Burne R.A."/>
            <person name="Siepel A."/>
            <person name="Bustamante C.D."/>
            <person name="Stanhope M.J."/>
        </authorList>
    </citation>
    <scope>NUCLEOTIDE SEQUENCE [LARGE SCALE GENOMIC DNA]</scope>
    <source>
        <strain evidence="1 2">SM6</strain>
    </source>
</reference>
<organism evidence="1 2">
    <name type="scientific">Streptococcus mutans SM6</name>
    <dbReference type="NCBI Taxonomy" id="857119"/>
    <lineage>
        <taxon>Bacteria</taxon>
        <taxon>Bacillati</taxon>
        <taxon>Bacillota</taxon>
        <taxon>Bacilli</taxon>
        <taxon>Lactobacillales</taxon>
        <taxon>Streptococcaceae</taxon>
        <taxon>Streptococcus</taxon>
    </lineage>
</organism>
<dbReference type="EMBL" id="AHSR01000026">
    <property type="protein sequence ID" value="EMC23695.1"/>
    <property type="molecule type" value="Genomic_DNA"/>
</dbReference>
<evidence type="ECO:0000313" key="2">
    <source>
        <dbReference type="Proteomes" id="UP000011676"/>
    </source>
</evidence>
<evidence type="ECO:0000313" key="1">
    <source>
        <dbReference type="EMBL" id="EMC23695.1"/>
    </source>
</evidence>
<comment type="caution">
    <text evidence="1">The sequence shown here is derived from an EMBL/GenBank/DDBJ whole genome shotgun (WGS) entry which is preliminary data.</text>
</comment>
<dbReference type="Proteomes" id="UP000011676">
    <property type="component" value="Unassembled WGS sequence"/>
</dbReference>
<gene>
    <name evidence="1" type="ORF">SMU82_06224</name>
</gene>
<protein>
    <submittedName>
        <fullName evidence="1">Uncharacterized protein</fullName>
    </submittedName>
</protein>
<dbReference type="AlphaFoldDB" id="A0A829BUW5"/>
<sequence>MQHSQKSGNTPSWYMTNATNAAIKEDKLLIERFCQKDLVSDIKEEVIQ</sequence>
<name>A0A829BUW5_STRMG</name>
<accession>A0A829BUW5</accession>